<evidence type="ECO:0008006" key="4">
    <source>
        <dbReference type="Google" id="ProtNLM"/>
    </source>
</evidence>
<evidence type="ECO:0000256" key="1">
    <source>
        <dbReference type="SAM" id="Phobius"/>
    </source>
</evidence>
<accession>A0A927D3X0</accession>
<feature type="transmembrane region" description="Helical" evidence="1">
    <location>
        <begin position="18"/>
        <end position="38"/>
    </location>
</feature>
<keyword evidence="1" id="KW-0812">Transmembrane</keyword>
<organism evidence="2 3">
    <name type="scientific">Sulfitobacter aestuariivivens</name>
    <dbReference type="NCBI Taxonomy" id="2766981"/>
    <lineage>
        <taxon>Bacteria</taxon>
        <taxon>Pseudomonadati</taxon>
        <taxon>Pseudomonadota</taxon>
        <taxon>Alphaproteobacteria</taxon>
        <taxon>Rhodobacterales</taxon>
        <taxon>Roseobacteraceae</taxon>
        <taxon>Sulfitobacter</taxon>
    </lineage>
</organism>
<dbReference type="Proteomes" id="UP000635142">
    <property type="component" value="Unassembled WGS sequence"/>
</dbReference>
<dbReference type="RefSeq" id="WP_191075674.1">
    <property type="nucleotide sequence ID" value="NZ_JACTAG010000002.1"/>
</dbReference>
<comment type="caution">
    <text evidence="2">The sequence shown here is derived from an EMBL/GenBank/DDBJ whole genome shotgun (WGS) entry which is preliminary data.</text>
</comment>
<name>A0A927D3X0_9RHOB</name>
<reference evidence="2" key="1">
    <citation type="submission" date="2020-08" db="EMBL/GenBank/DDBJ databases">
        <title>Sulfitobacter aestuariivivens sp. nov., isolated from a tidal flat.</title>
        <authorList>
            <person name="Park S."/>
            <person name="Yoon J.-H."/>
        </authorList>
    </citation>
    <scope>NUCLEOTIDE SEQUENCE</scope>
    <source>
        <strain evidence="2">TSTF-M16</strain>
    </source>
</reference>
<dbReference type="AlphaFoldDB" id="A0A927D3X0"/>
<sequence length="158" mass="17369">MKITRDTPGQLILENNPIWLAVFLALFSLAFIGVGLLVMGVAFWFGLIFFCSGLFVAVVFSTAFIRRTQLILDRPGNRVERRRRSLLGYEKTHWQLDHLDRAIIQTGQGNHKQSTARAALVFDGGMDAGTHPITIVYASGGGAARAANAINRWLAAKA</sequence>
<keyword evidence="1" id="KW-1133">Transmembrane helix</keyword>
<keyword evidence="3" id="KW-1185">Reference proteome</keyword>
<evidence type="ECO:0000313" key="2">
    <source>
        <dbReference type="EMBL" id="MBD3664653.1"/>
    </source>
</evidence>
<dbReference type="EMBL" id="JACTAG010000002">
    <property type="protein sequence ID" value="MBD3664653.1"/>
    <property type="molecule type" value="Genomic_DNA"/>
</dbReference>
<keyword evidence="1" id="KW-0472">Membrane</keyword>
<feature type="transmembrane region" description="Helical" evidence="1">
    <location>
        <begin position="44"/>
        <end position="65"/>
    </location>
</feature>
<gene>
    <name evidence="2" type="ORF">H9Q16_12025</name>
</gene>
<evidence type="ECO:0000313" key="3">
    <source>
        <dbReference type="Proteomes" id="UP000635142"/>
    </source>
</evidence>
<protein>
    <recommendedName>
        <fullName evidence="4">DUF2244 domain-containing protein</fullName>
    </recommendedName>
</protein>
<proteinExistence type="predicted"/>